<evidence type="ECO:0000256" key="2">
    <source>
        <dbReference type="ARBA" id="ARBA00022448"/>
    </source>
</evidence>
<accession>A0A8J7Z5I2</accession>
<dbReference type="NCBIfam" id="TIGR01783">
    <property type="entry name" value="TonB-siderophor"/>
    <property type="match status" value="1"/>
</dbReference>
<evidence type="ECO:0000256" key="8">
    <source>
        <dbReference type="ARBA" id="ARBA00023065"/>
    </source>
</evidence>
<dbReference type="InterPro" id="IPR036942">
    <property type="entry name" value="Beta-barrel_TonB_sf"/>
</dbReference>
<keyword evidence="2 12" id="KW-0813">Transport</keyword>
<evidence type="ECO:0000313" key="14">
    <source>
        <dbReference type="EMBL" id="NDJ19765.1"/>
    </source>
</evidence>
<evidence type="ECO:0000256" key="4">
    <source>
        <dbReference type="ARBA" id="ARBA00022496"/>
    </source>
</evidence>
<name>A0A8J7Z5I2_9CYAN</name>
<keyword evidence="5 12" id="KW-0812">Transmembrane</keyword>
<gene>
    <name evidence="14" type="ORF">GS601_21155</name>
</gene>
<keyword evidence="14" id="KW-0675">Receptor</keyword>
<keyword evidence="10 12" id="KW-0472">Membrane</keyword>
<dbReference type="InterPro" id="IPR039426">
    <property type="entry name" value="TonB-dep_rcpt-like"/>
</dbReference>
<dbReference type="GO" id="GO:0015891">
    <property type="term" value="P:siderophore transport"/>
    <property type="evidence" value="ECO:0007669"/>
    <property type="project" value="InterPro"/>
</dbReference>
<feature type="domain" description="TonB-dependent receptor-like beta-barrel" evidence="13">
    <location>
        <begin position="39"/>
        <end position="367"/>
    </location>
</feature>
<dbReference type="PANTHER" id="PTHR32552">
    <property type="entry name" value="FERRICHROME IRON RECEPTOR-RELATED"/>
    <property type="match status" value="1"/>
</dbReference>
<dbReference type="InterPro" id="IPR000531">
    <property type="entry name" value="Beta-barrel_TonB"/>
</dbReference>
<comment type="caution">
    <text evidence="14">The sequence shown here is derived from an EMBL/GenBank/DDBJ whole genome shotgun (WGS) entry which is preliminary data.</text>
</comment>
<evidence type="ECO:0000256" key="7">
    <source>
        <dbReference type="ARBA" id="ARBA00023004"/>
    </source>
</evidence>
<reference evidence="14" key="1">
    <citation type="submission" date="2019-12" db="EMBL/GenBank/DDBJ databases">
        <title>High-Quality draft genome sequences of three cyanobacteria isolated from the limestone walls of the Old Cathedral of Coimbra.</title>
        <authorList>
            <person name="Tiago I."/>
            <person name="Soares F."/>
            <person name="Portugal A."/>
        </authorList>
    </citation>
    <scope>NUCLEOTIDE SEQUENCE</scope>
    <source>
        <strain evidence="14">A</strain>
    </source>
</reference>
<evidence type="ECO:0000256" key="1">
    <source>
        <dbReference type="ARBA" id="ARBA00004571"/>
    </source>
</evidence>
<dbReference type="Gene3D" id="2.40.170.20">
    <property type="entry name" value="TonB-dependent receptor, beta-barrel domain"/>
    <property type="match status" value="1"/>
</dbReference>
<organism evidence="14 15">
    <name type="scientific">Myxacorys almedinensis A</name>
    <dbReference type="NCBI Taxonomy" id="2690445"/>
    <lineage>
        <taxon>Bacteria</taxon>
        <taxon>Bacillati</taxon>
        <taxon>Cyanobacteriota</taxon>
        <taxon>Cyanophyceae</taxon>
        <taxon>Leptolyngbyales</taxon>
        <taxon>Leptolyngbyaceae</taxon>
        <taxon>Myxacorys</taxon>
        <taxon>Myxacorys almedinensis</taxon>
    </lineage>
</organism>
<dbReference type="PANTHER" id="PTHR32552:SF68">
    <property type="entry name" value="FERRICHROME OUTER MEMBRANE TRANSPORTER_PHAGE RECEPTOR"/>
    <property type="match status" value="1"/>
</dbReference>
<evidence type="ECO:0000256" key="9">
    <source>
        <dbReference type="ARBA" id="ARBA00023077"/>
    </source>
</evidence>
<evidence type="ECO:0000256" key="11">
    <source>
        <dbReference type="ARBA" id="ARBA00023237"/>
    </source>
</evidence>
<dbReference type="Proteomes" id="UP000646053">
    <property type="component" value="Unassembled WGS sequence"/>
</dbReference>
<evidence type="ECO:0000256" key="10">
    <source>
        <dbReference type="ARBA" id="ARBA00023136"/>
    </source>
</evidence>
<keyword evidence="8" id="KW-0406">Ion transport</keyword>
<evidence type="ECO:0000256" key="12">
    <source>
        <dbReference type="PROSITE-ProRule" id="PRU01360"/>
    </source>
</evidence>
<keyword evidence="11 12" id="KW-0998">Cell outer membrane</keyword>
<dbReference type="EMBL" id="WVIE01000039">
    <property type="protein sequence ID" value="NDJ19765.1"/>
    <property type="molecule type" value="Genomic_DNA"/>
</dbReference>
<dbReference type="FunFam" id="2.40.170.20:FF:000005">
    <property type="entry name" value="TonB-dependent siderophore receptor"/>
    <property type="match status" value="1"/>
</dbReference>
<dbReference type="GO" id="GO:0038023">
    <property type="term" value="F:signaling receptor activity"/>
    <property type="evidence" value="ECO:0007669"/>
    <property type="project" value="InterPro"/>
</dbReference>
<keyword evidence="9" id="KW-0798">TonB box</keyword>
<keyword evidence="4" id="KW-0410">Iron transport</keyword>
<feature type="non-terminal residue" evidence="14">
    <location>
        <position position="1"/>
    </location>
</feature>
<evidence type="ECO:0000256" key="6">
    <source>
        <dbReference type="ARBA" id="ARBA00022729"/>
    </source>
</evidence>
<evidence type="ECO:0000259" key="13">
    <source>
        <dbReference type="Pfam" id="PF00593"/>
    </source>
</evidence>
<sequence>QDKSNNAFLILLPFLSFKMDKVELRADGRTLDGTLSFASTRFDSYDLNLNLNGQFATGSIGHQLTVGVDLSRYEEFIDITRAPAEPIDLFNPVYERPATAPFNQVVNGSNRTDTLGIYIQDQVTLAENLKLLLGGRFDLFKQTNQDNLADTRTSGSGNAFSPRVGIVYQPIQPISLYASYSRSFSPTFGTAFDGSQFQPERGTQYEVGVKADVSDRLSATLALYDLTRTGVLTADNRPGVPPGEFEIQTGKQRSRGVELTAQGEILPGWNIIAGYAYTDARLTQDNRLPIGNRLNGVPENSLNLWTSYELQEGDLQGLGFGLGLFYVGGRETDLDSSSVELPSYLRTDAAIFYRRDRFRAAINVKNLFNVDYFESSFGRDSISYGEPFTVQGTISWQF</sequence>
<keyword evidence="6" id="KW-0732">Signal</keyword>
<keyword evidence="3 12" id="KW-1134">Transmembrane beta strand</keyword>
<proteinExistence type="inferred from homology"/>
<keyword evidence="15" id="KW-1185">Reference proteome</keyword>
<keyword evidence="7" id="KW-0408">Iron</keyword>
<protein>
    <submittedName>
        <fullName evidence="14">TonB-dependent siderophore receptor</fullName>
    </submittedName>
</protein>
<evidence type="ECO:0000256" key="3">
    <source>
        <dbReference type="ARBA" id="ARBA00022452"/>
    </source>
</evidence>
<dbReference type="Pfam" id="PF00593">
    <property type="entry name" value="TonB_dep_Rec_b-barrel"/>
    <property type="match status" value="1"/>
</dbReference>
<comment type="subcellular location">
    <subcellularLocation>
        <location evidence="1 12">Cell outer membrane</location>
        <topology evidence="1 12">Multi-pass membrane protein</topology>
    </subcellularLocation>
</comment>
<dbReference type="PROSITE" id="PS52016">
    <property type="entry name" value="TONB_DEPENDENT_REC_3"/>
    <property type="match status" value="1"/>
</dbReference>
<comment type="similarity">
    <text evidence="12">Belongs to the TonB-dependent receptor family.</text>
</comment>
<dbReference type="RefSeq" id="WP_162425281.1">
    <property type="nucleotide sequence ID" value="NZ_WVIE01000039.1"/>
</dbReference>
<dbReference type="SUPFAM" id="SSF56935">
    <property type="entry name" value="Porins"/>
    <property type="match status" value="1"/>
</dbReference>
<dbReference type="InterPro" id="IPR010105">
    <property type="entry name" value="TonB_sidphr_rcpt"/>
</dbReference>
<dbReference type="CDD" id="cd01347">
    <property type="entry name" value="ligand_gated_channel"/>
    <property type="match status" value="1"/>
</dbReference>
<dbReference type="GO" id="GO:0015344">
    <property type="term" value="F:siderophore uptake transmembrane transporter activity"/>
    <property type="evidence" value="ECO:0007669"/>
    <property type="project" value="TreeGrafter"/>
</dbReference>
<evidence type="ECO:0000256" key="5">
    <source>
        <dbReference type="ARBA" id="ARBA00022692"/>
    </source>
</evidence>
<dbReference type="GO" id="GO:0009279">
    <property type="term" value="C:cell outer membrane"/>
    <property type="evidence" value="ECO:0007669"/>
    <property type="project" value="UniProtKB-SubCell"/>
</dbReference>
<dbReference type="AlphaFoldDB" id="A0A8J7Z5I2"/>
<evidence type="ECO:0000313" key="15">
    <source>
        <dbReference type="Proteomes" id="UP000646053"/>
    </source>
</evidence>